<feature type="transmembrane region" description="Helical" evidence="20">
    <location>
        <begin position="171"/>
        <end position="190"/>
    </location>
</feature>
<keyword evidence="13 20" id="KW-1133">Transmembrane helix</keyword>
<dbReference type="Proteomes" id="UP000773614">
    <property type="component" value="Unassembled WGS sequence"/>
</dbReference>
<dbReference type="OrthoDB" id="9799199at2"/>
<accession>A0A964T3J8</accession>
<evidence type="ECO:0000256" key="6">
    <source>
        <dbReference type="ARBA" id="ARBA00012487"/>
    </source>
</evidence>
<dbReference type="Pfam" id="PF01148">
    <property type="entry name" value="CTP_transf_1"/>
    <property type="match status" value="1"/>
</dbReference>
<dbReference type="GO" id="GO:0005886">
    <property type="term" value="C:plasma membrane"/>
    <property type="evidence" value="ECO:0007669"/>
    <property type="project" value="UniProtKB-SubCell"/>
</dbReference>
<feature type="transmembrane region" description="Helical" evidence="20">
    <location>
        <begin position="74"/>
        <end position="92"/>
    </location>
</feature>
<keyword evidence="16" id="KW-0594">Phospholipid biosynthesis</keyword>
<evidence type="ECO:0000256" key="9">
    <source>
        <dbReference type="ARBA" id="ARBA00022516"/>
    </source>
</evidence>
<evidence type="ECO:0000256" key="15">
    <source>
        <dbReference type="ARBA" id="ARBA00023136"/>
    </source>
</evidence>
<evidence type="ECO:0000256" key="10">
    <source>
        <dbReference type="ARBA" id="ARBA00022679"/>
    </source>
</evidence>
<keyword evidence="17" id="KW-1208">Phospholipid metabolism</keyword>
<evidence type="ECO:0000256" key="11">
    <source>
        <dbReference type="ARBA" id="ARBA00022692"/>
    </source>
</evidence>
<comment type="pathway">
    <text evidence="4">Lipid metabolism.</text>
</comment>
<evidence type="ECO:0000256" key="5">
    <source>
        <dbReference type="ARBA" id="ARBA00010185"/>
    </source>
</evidence>
<evidence type="ECO:0000256" key="14">
    <source>
        <dbReference type="ARBA" id="ARBA00023098"/>
    </source>
</evidence>
<comment type="caution">
    <text evidence="21">The sequence shown here is derived from an EMBL/GenBank/DDBJ whole genome shotgun (WGS) entry which is preliminary data.</text>
</comment>
<comment type="subcellular location">
    <subcellularLocation>
        <location evidence="2">Cell membrane</location>
        <topology evidence="2">Multi-pass membrane protein</topology>
    </subcellularLocation>
</comment>
<feature type="transmembrane region" description="Helical" evidence="20">
    <location>
        <begin position="132"/>
        <end position="151"/>
    </location>
</feature>
<keyword evidence="9" id="KW-0444">Lipid biosynthesis</keyword>
<evidence type="ECO:0000256" key="2">
    <source>
        <dbReference type="ARBA" id="ARBA00004651"/>
    </source>
</evidence>
<evidence type="ECO:0000256" key="16">
    <source>
        <dbReference type="ARBA" id="ARBA00023209"/>
    </source>
</evidence>
<proteinExistence type="inferred from homology"/>
<keyword evidence="8" id="KW-1003">Cell membrane</keyword>
<comment type="pathway">
    <text evidence="3 18">Phospholipid metabolism; CDP-diacylglycerol biosynthesis; CDP-diacylglycerol from sn-glycerol 3-phosphate: step 3/3.</text>
</comment>
<evidence type="ECO:0000256" key="20">
    <source>
        <dbReference type="SAM" id="Phobius"/>
    </source>
</evidence>
<evidence type="ECO:0000256" key="18">
    <source>
        <dbReference type="RuleBase" id="RU003938"/>
    </source>
</evidence>
<feature type="transmembrane region" description="Helical" evidence="20">
    <location>
        <begin position="104"/>
        <end position="126"/>
    </location>
</feature>
<evidence type="ECO:0000256" key="19">
    <source>
        <dbReference type="SAM" id="MobiDB-lite"/>
    </source>
</evidence>
<evidence type="ECO:0000313" key="22">
    <source>
        <dbReference type="Proteomes" id="UP000773614"/>
    </source>
</evidence>
<keyword evidence="14" id="KW-0443">Lipid metabolism</keyword>
<dbReference type="EC" id="2.7.7.41" evidence="6 18"/>
<comment type="catalytic activity">
    <reaction evidence="1 18">
        <text>a 1,2-diacyl-sn-glycero-3-phosphate + CTP + H(+) = a CDP-1,2-diacyl-sn-glycerol + diphosphate</text>
        <dbReference type="Rhea" id="RHEA:16229"/>
        <dbReference type="ChEBI" id="CHEBI:15378"/>
        <dbReference type="ChEBI" id="CHEBI:33019"/>
        <dbReference type="ChEBI" id="CHEBI:37563"/>
        <dbReference type="ChEBI" id="CHEBI:58332"/>
        <dbReference type="ChEBI" id="CHEBI:58608"/>
        <dbReference type="EC" id="2.7.7.41"/>
    </reaction>
</comment>
<evidence type="ECO:0000256" key="17">
    <source>
        <dbReference type="ARBA" id="ARBA00023264"/>
    </source>
</evidence>
<dbReference type="PANTHER" id="PTHR46382:SF1">
    <property type="entry name" value="PHOSPHATIDATE CYTIDYLYLTRANSFERASE"/>
    <property type="match status" value="1"/>
</dbReference>
<dbReference type="PROSITE" id="PS01315">
    <property type="entry name" value="CDS"/>
    <property type="match status" value="1"/>
</dbReference>
<organism evidence="21 22">
    <name type="scientific">Propylenella binzhouense</name>
    <dbReference type="NCBI Taxonomy" id="2555902"/>
    <lineage>
        <taxon>Bacteria</taxon>
        <taxon>Pseudomonadati</taxon>
        <taxon>Pseudomonadota</taxon>
        <taxon>Alphaproteobacteria</taxon>
        <taxon>Hyphomicrobiales</taxon>
        <taxon>Propylenellaceae</taxon>
        <taxon>Propylenella</taxon>
    </lineage>
</organism>
<keyword evidence="10 18" id="KW-0808">Transferase</keyword>
<evidence type="ECO:0000256" key="8">
    <source>
        <dbReference type="ARBA" id="ARBA00022475"/>
    </source>
</evidence>
<protein>
    <recommendedName>
        <fullName evidence="7 18">Phosphatidate cytidylyltransferase</fullName>
        <ecNumber evidence="6 18">2.7.7.41</ecNumber>
    </recommendedName>
</protein>
<gene>
    <name evidence="21" type="ORF">E4O86_08395</name>
</gene>
<keyword evidence="22" id="KW-1185">Reference proteome</keyword>
<dbReference type="GO" id="GO:0016024">
    <property type="term" value="P:CDP-diacylglycerol biosynthetic process"/>
    <property type="evidence" value="ECO:0007669"/>
    <property type="project" value="TreeGrafter"/>
</dbReference>
<feature type="compositionally biased region" description="Low complexity" evidence="19">
    <location>
        <begin position="1"/>
        <end position="37"/>
    </location>
</feature>
<keyword evidence="11 18" id="KW-0812">Transmembrane</keyword>
<keyword evidence="15 20" id="KW-0472">Membrane</keyword>
<evidence type="ECO:0000256" key="7">
    <source>
        <dbReference type="ARBA" id="ARBA00019373"/>
    </source>
</evidence>
<dbReference type="EMBL" id="SPKJ01000020">
    <property type="protein sequence ID" value="MYZ47730.1"/>
    <property type="molecule type" value="Genomic_DNA"/>
</dbReference>
<reference evidence="21" key="1">
    <citation type="submission" date="2019-03" db="EMBL/GenBank/DDBJ databases">
        <title>Afifella sp. nov., isolated from activated sludge.</title>
        <authorList>
            <person name="Li Q."/>
            <person name="Liu Y."/>
        </authorList>
    </citation>
    <scope>NUCLEOTIDE SEQUENCE</scope>
    <source>
        <strain evidence="21">L72</strain>
    </source>
</reference>
<evidence type="ECO:0000256" key="12">
    <source>
        <dbReference type="ARBA" id="ARBA00022695"/>
    </source>
</evidence>
<dbReference type="PANTHER" id="PTHR46382">
    <property type="entry name" value="PHOSPHATIDATE CYTIDYLYLTRANSFERASE"/>
    <property type="match status" value="1"/>
</dbReference>
<dbReference type="InterPro" id="IPR000374">
    <property type="entry name" value="PC_trans"/>
</dbReference>
<evidence type="ECO:0000256" key="4">
    <source>
        <dbReference type="ARBA" id="ARBA00005189"/>
    </source>
</evidence>
<feature type="region of interest" description="Disordered" evidence="19">
    <location>
        <begin position="1"/>
        <end position="46"/>
    </location>
</feature>
<evidence type="ECO:0000256" key="1">
    <source>
        <dbReference type="ARBA" id="ARBA00001698"/>
    </source>
</evidence>
<dbReference type="AlphaFoldDB" id="A0A964T3J8"/>
<evidence type="ECO:0000313" key="21">
    <source>
        <dbReference type="EMBL" id="MYZ47730.1"/>
    </source>
</evidence>
<evidence type="ECO:0000256" key="3">
    <source>
        <dbReference type="ARBA" id="ARBA00005119"/>
    </source>
</evidence>
<name>A0A964T3J8_9HYPH</name>
<sequence>MPSSSSCRCSGPISTTRISTRRSGSSPAASGASGESGVNEPKTGARSAGNLAPRILSSLVLVPLVLALTWYGGVAYVLLMISIAAVAFGEWMTVTARTVGGARAAWIALGLLYVGIPTAGLVLLRIGGPEAWIGIVFIFAIVWATDTAAYFGGRTIGGPKLWPRISPNKTWSGAVAGLLAGIVAGALVAAASGAPLVAAAVLAAVLSVASQAGDLLESAFKRRFSVKDSGSLIPGHGGVLDRIDGLYGAAAAAWILSLAGFSGPLFGWSGAAA</sequence>
<dbReference type="GO" id="GO:0004605">
    <property type="term" value="F:phosphatidate cytidylyltransferase activity"/>
    <property type="evidence" value="ECO:0007669"/>
    <property type="project" value="UniProtKB-EC"/>
</dbReference>
<evidence type="ECO:0000256" key="13">
    <source>
        <dbReference type="ARBA" id="ARBA00022989"/>
    </source>
</evidence>
<comment type="similarity">
    <text evidence="5 18">Belongs to the CDS family.</text>
</comment>
<keyword evidence="12 18" id="KW-0548">Nucleotidyltransferase</keyword>